<proteinExistence type="predicted"/>
<dbReference type="EMBL" id="NVDQ01000007">
    <property type="protein sequence ID" value="PFV11221.1"/>
    <property type="molecule type" value="Genomic_DNA"/>
</dbReference>
<sequence>MPYTTLNFYRHEYHGSDINEATFENLLKHAERKIDSITYYRIKKQEYDKFSDFDKEQISLATCAQIEHFQENGGTTEKAFESVQSVSIGRASISKGNNNQRSGQTSSNQISSSVYEYLAPTGLLYAGIGAK</sequence>
<comment type="caution">
    <text evidence="1">The sequence shown here is derived from an EMBL/GenBank/DDBJ whole genome shotgun (WGS) entry which is preliminary data.</text>
</comment>
<reference evidence="1 2" key="1">
    <citation type="submission" date="2017-09" db="EMBL/GenBank/DDBJ databases">
        <title>Large-scale bioinformatics analysis of Bacillus genomes uncovers conserved roles of natural products in bacterial physiology.</title>
        <authorList>
            <consortium name="Agbiome Team Llc"/>
            <person name="Bleich R.M."/>
            <person name="Grubbs K.J."/>
            <person name="Santa Maria K.C."/>
            <person name="Allen S.E."/>
            <person name="Farag S."/>
            <person name="Shank E.A."/>
            <person name="Bowers A."/>
        </authorList>
    </citation>
    <scope>NUCLEOTIDE SEQUENCE [LARGE SCALE GENOMIC DNA]</scope>
    <source>
        <strain evidence="1 2">AFS060282</strain>
    </source>
</reference>
<dbReference type="CDD" id="cd08053">
    <property type="entry name" value="Yqbg"/>
    <property type="match status" value="1"/>
</dbReference>
<dbReference type="AlphaFoldDB" id="A0A9X7BFT8"/>
<evidence type="ECO:0000313" key="2">
    <source>
        <dbReference type="Proteomes" id="UP000226257"/>
    </source>
</evidence>
<name>A0A9X7BFT8_BACCE</name>
<dbReference type="RefSeq" id="WP_098659914.1">
    <property type="nucleotide sequence ID" value="NZ_NVDQ01000007.1"/>
</dbReference>
<dbReference type="Proteomes" id="UP000226257">
    <property type="component" value="Unassembled WGS sequence"/>
</dbReference>
<dbReference type="InterPro" id="IPR013514">
    <property type="entry name" value="DUF3199_YqbG"/>
</dbReference>
<evidence type="ECO:0000313" key="1">
    <source>
        <dbReference type="EMBL" id="PFV11221.1"/>
    </source>
</evidence>
<protein>
    <submittedName>
        <fullName evidence="1">Uncharacterized protein</fullName>
    </submittedName>
</protein>
<gene>
    <name evidence="1" type="ORF">COK98_02825</name>
</gene>
<accession>A0A9X7BFT8</accession>
<organism evidence="1 2">
    <name type="scientific">Bacillus cereus</name>
    <dbReference type="NCBI Taxonomy" id="1396"/>
    <lineage>
        <taxon>Bacteria</taxon>
        <taxon>Bacillati</taxon>
        <taxon>Bacillota</taxon>
        <taxon>Bacilli</taxon>
        <taxon>Bacillales</taxon>
        <taxon>Bacillaceae</taxon>
        <taxon>Bacillus</taxon>
        <taxon>Bacillus cereus group</taxon>
    </lineage>
</organism>